<organism evidence="2 3">
    <name type="scientific">Nocardioides dubius</name>
    <dbReference type="NCBI Taxonomy" id="317019"/>
    <lineage>
        <taxon>Bacteria</taxon>
        <taxon>Bacillati</taxon>
        <taxon>Actinomycetota</taxon>
        <taxon>Actinomycetes</taxon>
        <taxon>Propionibacteriales</taxon>
        <taxon>Nocardioidaceae</taxon>
        <taxon>Nocardioides</taxon>
    </lineage>
</organism>
<gene>
    <name evidence="2" type="ORF">GCM10009668_22180</name>
</gene>
<name>A0ABN1TUF7_9ACTN</name>
<proteinExistence type="predicted"/>
<dbReference type="Proteomes" id="UP001501581">
    <property type="component" value="Unassembled WGS sequence"/>
</dbReference>
<evidence type="ECO:0000256" key="1">
    <source>
        <dbReference type="SAM" id="MobiDB-lite"/>
    </source>
</evidence>
<reference evidence="2 3" key="1">
    <citation type="journal article" date="2019" name="Int. J. Syst. Evol. Microbiol.">
        <title>The Global Catalogue of Microorganisms (GCM) 10K type strain sequencing project: providing services to taxonomists for standard genome sequencing and annotation.</title>
        <authorList>
            <consortium name="The Broad Institute Genomics Platform"/>
            <consortium name="The Broad Institute Genome Sequencing Center for Infectious Disease"/>
            <person name="Wu L."/>
            <person name="Ma J."/>
        </authorList>
    </citation>
    <scope>NUCLEOTIDE SEQUENCE [LARGE SCALE GENOMIC DNA]</scope>
    <source>
        <strain evidence="2 3">JCM 13008</strain>
    </source>
</reference>
<keyword evidence="3" id="KW-1185">Reference proteome</keyword>
<evidence type="ECO:0000313" key="2">
    <source>
        <dbReference type="EMBL" id="GAA1103047.1"/>
    </source>
</evidence>
<feature type="compositionally biased region" description="Polar residues" evidence="1">
    <location>
        <begin position="35"/>
        <end position="44"/>
    </location>
</feature>
<sequence>MAVASLALVAACQGGESAMERADGEPGPEQPPSTPAGSVSSQDGGVQPPQKSPLSAYMLQGSELFTVQAAEDLLAGDCLKRFGFEPVERSLDLDAVMAEQRMADTRLYGITDSSEAARHGYQPASLADPADDSPSTSPSYDFVFSGDPNGGVAVPENGAELTSPGEFGGLEIPAGGCLGEAREKLWGTASARVKDDFAQGLRITAYEKSMADPRVQSLFAEWSECLGRRGFNYATPLDPEFGRDAGAPASEAEIATAVADIACKEKTSLVSRWNKVDVAYQRQAIEDNQLQLTEDRETIRAGLQRATKVLDGG</sequence>
<feature type="region of interest" description="Disordered" evidence="1">
    <location>
        <begin position="15"/>
        <end position="53"/>
    </location>
</feature>
<evidence type="ECO:0000313" key="3">
    <source>
        <dbReference type="Proteomes" id="UP001501581"/>
    </source>
</evidence>
<accession>A0ABN1TUF7</accession>
<evidence type="ECO:0008006" key="4">
    <source>
        <dbReference type="Google" id="ProtNLM"/>
    </source>
</evidence>
<protein>
    <recommendedName>
        <fullName evidence="4">PknH-like extracellular domain-containing protein</fullName>
    </recommendedName>
</protein>
<dbReference type="EMBL" id="BAAALG010000009">
    <property type="protein sequence ID" value="GAA1103047.1"/>
    <property type="molecule type" value="Genomic_DNA"/>
</dbReference>
<comment type="caution">
    <text evidence="2">The sequence shown here is derived from an EMBL/GenBank/DDBJ whole genome shotgun (WGS) entry which is preliminary data.</text>
</comment>